<dbReference type="STRING" id="418985.A0A1V9XV61"/>
<dbReference type="NCBIfam" id="TIGR00401">
    <property type="entry name" value="msrA"/>
    <property type="match status" value="1"/>
</dbReference>
<organism evidence="6 7">
    <name type="scientific">Tropilaelaps mercedesae</name>
    <dbReference type="NCBI Taxonomy" id="418985"/>
    <lineage>
        <taxon>Eukaryota</taxon>
        <taxon>Metazoa</taxon>
        <taxon>Ecdysozoa</taxon>
        <taxon>Arthropoda</taxon>
        <taxon>Chelicerata</taxon>
        <taxon>Arachnida</taxon>
        <taxon>Acari</taxon>
        <taxon>Parasitiformes</taxon>
        <taxon>Mesostigmata</taxon>
        <taxon>Gamasina</taxon>
        <taxon>Dermanyssoidea</taxon>
        <taxon>Laelapidae</taxon>
        <taxon>Tropilaelaps</taxon>
    </lineage>
</organism>
<gene>
    <name evidence="6" type="ORF">BIW11_07182</name>
</gene>
<protein>
    <recommendedName>
        <fullName evidence="2">peptide-methionine (S)-S-oxide reductase</fullName>
        <ecNumber evidence="2">1.8.4.11</ecNumber>
    </recommendedName>
    <alternativeName>
        <fullName evidence="4">Peptide-methionine (S)-S-oxide reductase</fullName>
    </alternativeName>
</protein>
<dbReference type="AlphaFoldDB" id="A0A1V9XV61"/>
<comment type="caution">
    <text evidence="6">The sequence shown here is derived from an EMBL/GenBank/DDBJ whole genome shotgun (WGS) entry which is preliminary data.</text>
</comment>
<name>A0A1V9XV61_9ACAR</name>
<dbReference type="Proteomes" id="UP000192247">
    <property type="component" value="Unassembled WGS sequence"/>
</dbReference>
<dbReference type="SUPFAM" id="SSF55068">
    <property type="entry name" value="Peptide methionine sulfoxide reductase"/>
    <property type="match status" value="1"/>
</dbReference>
<evidence type="ECO:0000256" key="2">
    <source>
        <dbReference type="ARBA" id="ARBA00012502"/>
    </source>
</evidence>
<dbReference type="EC" id="1.8.4.11" evidence="2"/>
<evidence type="ECO:0000256" key="3">
    <source>
        <dbReference type="ARBA" id="ARBA00023002"/>
    </source>
</evidence>
<dbReference type="GO" id="GO:0008113">
    <property type="term" value="F:peptide-methionine (S)-S-oxide reductase activity"/>
    <property type="evidence" value="ECO:0007669"/>
    <property type="project" value="UniProtKB-EC"/>
</dbReference>
<dbReference type="InParanoid" id="A0A1V9XV61"/>
<dbReference type="HAMAP" id="MF_01401">
    <property type="entry name" value="MsrA"/>
    <property type="match status" value="1"/>
</dbReference>
<evidence type="ECO:0000313" key="7">
    <source>
        <dbReference type="Proteomes" id="UP000192247"/>
    </source>
</evidence>
<proteinExistence type="inferred from homology"/>
<evidence type="ECO:0000256" key="1">
    <source>
        <dbReference type="ARBA" id="ARBA00005591"/>
    </source>
</evidence>
<dbReference type="Pfam" id="PF01625">
    <property type="entry name" value="PMSR"/>
    <property type="match status" value="1"/>
</dbReference>
<keyword evidence="7" id="KW-1185">Reference proteome</keyword>
<evidence type="ECO:0000259" key="5">
    <source>
        <dbReference type="Pfam" id="PF01625"/>
    </source>
</evidence>
<dbReference type="Gene3D" id="3.30.1060.10">
    <property type="entry name" value="Peptide methionine sulphoxide reductase MsrA"/>
    <property type="match status" value="1"/>
</dbReference>
<evidence type="ECO:0000313" key="6">
    <source>
        <dbReference type="EMBL" id="OQR77313.1"/>
    </source>
</evidence>
<dbReference type="InterPro" id="IPR036509">
    <property type="entry name" value="Met_Sox_Rdtase_MsrA_sf"/>
</dbReference>
<sequence>MGLKLSSRSRVAARMSSLKEPNVPSSEIATVGMGCFWGVESLYGATPGVLRTRVGFTGGNEQGPTYHNLGDHTEGTEIEYDPSVITYEGILDLFWKKHDPTEKHKRQYMSIIWYHTPEQKAIAERTFQEAQKKLSRPIVTDIAPAKMFYNAEKYHQKYRLQGHKELMKILKDAGLDDIITSHVAARLNGYLGGQGTLMQFRKEDLGLPEEAKAYVEKLLERGITASCH</sequence>
<evidence type="ECO:0000256" key="4">
    <source>
        <dbReference type="ARBA" id="ARBA00030643"/>
    </source>
</evidence>
<dbReference type="PANTHER" id="PTHR43774:SF1">
    <property type="entry name" value="PEPTIDE METHIONINE SULFOXIDE REDUCTASE MSRA 2"/>
    <property type="match status" value="1"/>
</dbReference>
<reference evidence="6 7" key="1">
    <citation type="journal article" date="2017" name="Gigascience">
        <title>Draft genome of the honey bee ectoparasitic mite, Tropilaelaps mercedesae, is shaped by the parasitic life history.</title>
        <authorList>
            <person name="Dong X."/>
            <person name="Armstrong S.D."/>
            <person name="Xia D."/>
            <person name="Makepeace B.L."/>
            <person name="Darby A.C."/>
            <person name="Kadowaki T."/>
        </authorList>
    </citation>
    <scope>NUCLEOTIDE SEQUENCE [LARGE SCALE GENOMIC DNA]</scope>
    <source>
        <strain evidence="6">Wuxi-XJTLU</strain>
    </source>
</reference>
<dbReference type="OrthoDB" id="77405at2759"/>
<feature type="domain" description="Peptide methionine sulphoxide reductase MsrA" evidence="5">
    <location>
        <begin position="29"/>
        <end position="164"/>
    </location>
</feature>
<dbReference type="InterPro" id="IPR002569">
    <property type="entry name" value="Met_Sox_Rdtase_MsrA_dom"/>
</dbReference>
<comment type="similarity">
    <text evidence="1">Belongs to the MsrA Met sulfoxide reductase family.</text>
</comment>
<keyword evidence="3" id="KW-0560">Oxidoreductase</keyword>
<dbReference type="PANTHER" id="PTHR43774">
    <property type="entry name" value="PEPTIDE METHIONINE SULFOXIDE REDUCTASE"/>
    <property type="match status" value="1"/>
</dbReference>
<accession>A0A1V9XV61</accession>
<dbReference type="FunFam" id="3.30.1060.10:FF:000004">
    <property type="entry name" value="Peptide methionine sulfoxide reductase A5"/>
    <property type="match status" value="1"/>
</dbReference>
<dbReference type="EMBL" id="MNPL01003710">
    <property type="protein sequence ID" value="OQR77313.1"/>
    <property type="molecule type" value="Genomic_DNA"/>
</dbReference>
<dbReference type="FunCoup" id="A0A1V9XV61">
    <property type="interactions" value="713"/>
</dbReference>